<dbReference type="OrthoDB" id="3886018at2759"/>
<reference evidence="3 4" key="1">
    <citation type="submission" date="2016-04" db="EMBL/GenBank/DDBJ databases">
        <title>A degradative enzymes factory behind the ericoid mycorrhizal symbiosis.</title>
        <authorList>
            <consortium name="DOE Joint Genome Institute"/>
            <person name="Martino E."/>
            <person name="Morin E."/>
            <person name="Grelet G."/>
            <person name="Kuo A."/>
            <person name="Kohler A."/>
            <person name="Daghino S."/>
            <person name="Barry K."/>
            <person name="Choi C."/>
            <person name="Cichocki N."/>
            <person name="Clum A."/>
            <person name="Copeland A."/>
            <person name="Hainaut M."/>
            <person name="Haridas S."/>
            <person name="Labutti K."/>
            <person name="Lindquist E."/>
            <person name="Lipzen A."/>
            <person name="Khouja H.-R."/>
            <person name="Murat C."/>
            <person name="Ohm R."/>
            <person name="Olson A."/>
            <person name="Spatafora J."/>
            <person name="Veneault-Fourrey C."/>
            <person name="Henrissat B."/>
            <person name="Grigoriev I."/>
            <person name="Martin F."/>
            <person name="Perotto S."/>
        </authorList>
    </citation>
    <scope>NUCLEOTIDE SEQUENCE [LARGE SCALE GENOMIC DNA]</scope>
    <source>
        <strain evidence="3 4">F</strain>
    </source>
</reference>
<dbReference type="EMBL" id="KZ613957">
    <property type="protein sequence ID" value="PMD32857.1"/>
    <property type="molecule type" value="Genomic_DNA"/>
</dbReference>
<proteinExistence type="predicted"/>
<accession>A0A2J6R2V9</accession>
<protein>
    <submittedName>
        <fullName evidence="3">F-box domain protein</fullName>
    </submittedName>
</protein>
<dbReference type="Proteomes" id="UP000235786">
    <property type="component" value="Unassembled WGS sequence"/>
</dbReference>
<keyword evidence="4" id="KW-1185">Reference proteome</keyword>
<feature type="region of interest" description="Disordered" evidence="1">
    <location>
        <begin position="428"/>
        <end position="449"/>
    </location>
</feature>
<evidence type="ECO:0000313" key="4">
    <source>
        <dbReference type="Proteomes" id="UP000235786"/>
    </source>
</evidence>
<feature type="domain" description="F-box" evidence="2">
    <location>
        <begin position="2"/>
        <end position="47"/>
    </location>
</feature>
<sequence length="494" mass="56045">MSPILEDCPNEVIESIVVLLELGDIFNLRQTSRALATKSTQAHFKSFFLSKHVDITENALRAFVEVTKPGLLGSLIQDLVLVGVVNNTQKLHYDLHEEYDSEEESDEAAVRRSEMWTHAQRNLEILEQRQTDYEQLHESGTDVSLLSEAFRNILANGKNGKLLSLSLEVVVYREDAEQRLPPVAGGGWRLIWKSTVDTFHTAFRSLAASSLPIEKLNIFNDRRLQRCSLAWNEFGSIDITDEGLITSLASLKSLSVSFSDRIIYISNLDAERSYDPAEYIDEDASEESRDFLDMEVEAADEINFIGLAKLLRISHQLEVLEVHQYCLRSGWRGGVDLHLDWFLQRAAELETLPNLKRLELRGLLVREQDLLTFILRTGVKNLTMYDVFMFSGTFRSVFDYCASDAGDMEQLYFNRLVEGELHKSVFFDGQGSPQYPPDGPGPSTDSPDRKGLEVKQQIIYRATTGGAHLVSSPTTAEWMRERWREYGPPIRGIA</sequence>
<evidence type="ECO:0000256" key="1">
    <source>
        <dbReference type="SAM" id="MobiDB-lite"/>
    </source>
</evidence>
<evidence type="ECO:0000259" key="2">
    <source>
        <dbReference type="PROSITE" id="PS50181"/>
    </source>
</evidence>
<name>A0A2J6R2V9_HYAVF</name>
<dbReference type="InterPro" id="IPR001810">
    <property type="entry name" value="F-box_dom"/>
</dbReference>
<dbReference type="PROSITE" id="PS50181">
    <property type="entry name" value="FBOX"/>
    <property type="match status" value="1"/>
</dbReference>
<dbReference type="AlphaFoldDB" id="A0A2J6R2V9"/>
<organism evidence="3 4">
    <name type="scientific">Hyaloscypha variabilis (strain UAMH 11265 / GT02V1 / F)</name>
    <name type="common">Meliniomyces variabilis</name>
    <dbReference type="NCBI Taxonomy" id="1149755"/>
    <lineage>
        <taxon>Eukaryota</taxon>
        <taxon>Fungi</taxon>
        <taxon>Dikarya</taxon>
        <taxon>Ascomycota</taxon>
        <taxon>Pezizomycotina</taxon>
        <taxon>Leotiomycetes</taxon>
        <taxon>Helotiales</taxon>
        <taxon>Hyaloscyphaceae</taxon>
        <taxon>Hyaloscypha</taxon>
        <taxon>Hyaloscypha variabilis</taxon>
    </lineage>
</organism>
<gene>
    <name evidence="3" type="ORF">L207DRAFT_535588</name>
</gene>
<evidence type="ECO:0000313" key="3">
    <source>
        <dbReference type="EMBL" id="PMD32857.1"/>
    </source>
</evidence>